<dbReference type="EMBL" id="KE524778">
    <property type="protein sequence ID" value="KFB36437.1"/>
    <property type="molecule type" value="Genomic_DNA"/>
</dbReference>
<reference evidence="2 4" key="1">
    <citation type="journal article" date="2014" name="BMC Genomics">
        <title>Genome sequence of Anopheles sinensis provides insight into genetics basis of mosquito competence for malaria parasites.</title>
        <authorList>
            <person name="Zhou D."/>
            <person name="Zhang D."/>
            <person name="Ding G."/>
            <person name="Shi L."/>
            <person name="Hou Q."/>
            <person name="Ye Y."/>
            <person name="Xu Y."/>
            <person name="Zhou H."/>
            <person name="Xiong C."/>
            <person name="Li S."/>
            <person name="Yu J."/>
            <person name="Hong S."/>
            <person name="Yu X."/>
            <person name="Zou P."/>
            <person name="Chen C."/>
            <person name="Chang X."/>
            <person name="Wang W."/>
            <person name="Lv Y."/>
            <person name="Sun Y."/>
            <person name="Ma L."/>
            <person name="Shen B."/>
            <person name="Zhu C."/>
        </authorList>
    </citation>
    <scope>NUCLEOTIDE SEQUENCE [LARGE SCALE GENOMIC DNA]</scope>
</reference>
<evidence type="ECO:0000313" key="2">
    <source>
        <dbReference type="EMBL" id="KFB36437.1"/>
    </source>
</evidence>
<dbReference type="VEuPathDB" id="VectorBase:ASIC003607"/>
<evidence type="ECO:0000313" key="3">
    <source>
        <dbReference type="EnsemblMetazoa" id="ASIC003607-PA"/>
    </source>
</evidence>
<organism evidence="2">
    <name type="scientific">Anopheles sinensis</name>
    <name type="common">Mosquito</name>
    <dbReference type="NCBI Taxonomy" id="74873"/>
    <lineage>
        <taxon>Eukaryota</taxon>
        <taxon>Metazoa</taxon>
        <taxon>Ecdysozoa</taxon>
        <taxon>Arthropoda</taxon>
        <taxon>Hexapoda</taxon>
        <taxon>Insecta</taxon>
        <taxon>Pterygota</taxon>
        <taxon>Neoptera</taxon>
        <taxon>Endopterygota</taxon>
        <taxon>Diptera</taxon>
        <taxon>Nematocera</taxon>
        <taxon>Culicoidea</taxon>
        <taxon>Culicidae</taxon>
        <taxon>Anophelinae</taxon>
        <taxon>Anopheles</taxon>
    </lineage>
</organism>
<dbReference type="EMBL" id="ATLV01012286">
    <property type="status" value="NOT_ANNOTATED_CDS"/>
    <property type="molecule type" value="Genomic_DNA"/>
</dbReference>
<dbReference type="EnsemblMetazoa" id="ASIC003607-RA">
    <property type="protein sequence ID" value="ASIC003607-PA"/>
    <property type="gene ID" value="ASIC003607"/>
</dbReference>
<protein>
    <submittedName>
        <fullName evidence="2 3">Uncharacterized protein</fullName>
    </submittedName>
</protein>
<accession>A0A084VEP3</accession>
<gene>
    <name evidence="2" type="ORF">ZHAS_00003607</name>
</gene>
<evidence type="ECO:0000256" key="1">
    <source>
        <dbReference type="SAM" id="MobiDB-lite"/>
    </source>
</evidence>
<proteinExistence type="predicted"/>
<feature type="region of interest" description="Disordered" evidence="1">
    <location>
        <begin position="1"/>
        <end position="45"/>
    </location>
</feature>
<feature type="compositionally biased region" description="Polar residues" evidence="1">
    <location>
        <begin position="10"/>
        <end position="19"/>
    </location>
</feature>
<sequence length="62" mass="6821">MSWNIEKAPINTSSRTPGGSESDEKRHRSGKHLARRETASAPSVNRIMLSLASTVPPSTQRF</sequence>
<reference evidence="3" key="2">
    <citation type="submission" date="2020-05" db="UniProtKB">
        <authorList>
            <consortium name="EnsemblMetazoa"/>
        </authorList>
    </citation>
    <scope>IDENTIFICATION</scope>
</reference>
<name>A0A084VEP3_ANOSI</name>
<evidence type="ECO:0000313" key="4">
    <source>
        <dbReference type="Proteomes" id="UP000030765"/>
    </source>
</evidence>
<keyword evidence="4" id="KW-1185">Reference proteome</keyword>
<dbReference type="AlphaFoldDB" id="A0A084VEP3"/>
<dbReference type="Proteomes" id="UP000030765">
    <property type="component" value="Unassembled WGS sequence"/>
</dbReference>